<evidence type="ECO:0000313" key="6">
    <source>
        <dbReference type="Proteomes" id="UP001299608"/>
    </source>
</evidence>
<comment type="caution">
    <text evidence="3">The sequence shown here is derived from an EMBL/GenBank/DDBJ whole genome shotgun (WGS) entry which is preliminary data.</text>
</comment>
<dbReference type="GO" id="GO:0006508">
    <property type="term" value="P:proteolysis"/>
    <property type="evidence" value="ECO:0007669"/>
    <property type="project" value="InterPro"/>
</dbReference>
<reference evidence="4" key="2">
    <citation type="submission" date="2020-02" db="EMBL/GenBank/DDBJ databases">
        <authorList>
            <person name="Littmann E."/>
            <person name="Sorbara M."/>
        </authorList>
    </citation>
    <scope>NUCLEOTIDE SEQUENCE</scope>
    <source>
        <strain evidence="4">MSK.1.17</strain>
    </source>
</reference>
<dbReference type="Proteomes" id="UP001299608">
    <property type="component" value="Unassembled WGS sequence"/>
</dbReference>
<dbReference type="InterPro" id="IPR036390">
    <property type="entry name" value="WH_DNA-bd_sf"/>
</dbReference>
<dbReference type="Pfam" id="PF01726">
    <property type="entry name" value="LexA_DNA_bind"/>
    <property type="match status" value="1"/>
</dbReference>
<reference evidence="3" key="3">
    <citation type="submission" date="2022-01" db="EMBL/GenBank/DDBJ databases">
        <title>Collection of gut derived symbiotic bacterial strains cultured from healthy donors.</title>
        <authorList>
            <person name="Lin H."/>
            <person name="Kohout C."/>
            <person name="Waligurski E."/>
            <person name="Pamer E.G."/>
        </authorList>
    </citation>
    <scope>NUCLEOTIDE SEQUENCE</scope>
    <source>
        <strain evidence="3">DFI.6.55</strain>
    </source>
</reference>
<sequence length="98" mass="11084">MKETHQKILDYITGYMLDHGYPPTTREISEGVGYTSTSTIFNHLRDMRADGLINYIDECPRTITVPGYRYTKTEGRKGHGRTGNRRRGGDSPSGTEMV</sequence>
<protein>
    <recommendedName>
        <fullName evidence="2">LexA repressor DNA-binding domain-containing protein</fullName>
    </recommendedName>
</protein>
<dbReference type="AlphaFoldDB" id="A0AAW5BPP0"/>
<evidence type="ECO:0000313" key="5">
    <source>
        <dbReference type="Proteomes" id="UP000669239"/>
    </source>
</evidence>
<evidence type="ECO:0000313" key="3">
    <source>
        <dbReference type="EMBL" id="MCG4744025.1"/>
    </source>
</evidence>
<evidence type="ECO:0000256" key="1">
    <source>
        <dbReference type="SAM" id="MobiDB-lite"/>
    </source>
</evidence>
<evidence type="ECO:0000259" key="2">
    <source>
        <dbReference type="Pfam" id="PF01726"/>
    </source>
</evidence>
<feature type="region of interest" description="Disordered" evidence="1">
    <location>
        <begin position="70"/>
        <end position="98"/>
    </location>
</feature>
<dbReference type="InterPro" id="IPR036388">
    <property type="entry name" value="WH-like_DNA-bd_sf"/>
</dbReference>
<reference evidence="4 5" key="1">
    <citation type="journal article" date="2020" name="Cell Host Microbe">
        <title>Functional and Genomic Variation between Human-Derived Isolates of Lachnospiraceae Reveals Inter- and Intra-Species Diversity.</title>
        <authorList>
            <person name="Sorbara M.T."/>
            <person name="Littmann E.R."/>
            <person name="Fontana E."/>
            <person name="Moody T.U."/>
            <person name="Kohout C.E."/>
            <person name="Gjonbalaj M."/>
            <person name="Eaton V."/>
            <person name="Seok R."/>
            <person name="Leiner I.M."/>
            <person name="Pamer E.G."/>
        </authorList>
    </citation>
    <scope>NUCLEOTIDE SEQUENCE [LARGE SCALE GENOMIC DNA]</scope>
    <source>
        <strain evidence="4 5">MSK.1.17</strain>
    </source>
</reference>
<accession>A0AAW5BPP0</accession>
<keyword evidence="5" id="KW-1185">Reference proteome</keyword>
<dbReference type="GO" id="GO:0004252">
    <property type="term" value="F:serine-type endopeptidase activity"/>
    <property type="evidence" value="ECO:0007669"/>
    <property type="project" value="InterPro"/>
</dbReference>
<dbReference type="SUPFAM" id="SSF46785">
    <property type="entry name" value="Winged helix' DNA-binding domain"/>
    <property type="match status" value="1"/>
</dbReference>
<proteinExistence type="predicted"/>
<evidence type="ECO:0000313" key="4">
    <source>
        <dbReference type="EMBL" id="NSJ48323.1"/>
    </source>
</evidence>
<organism evidence="3 6">
    <name type="scientific">Enterocloster aldenensis</name>
    <dbReference type="NCBI Taxonomy" id="358742"/>
    <lineage>
        <taxon>Bacteria</taxon>
        <taxon>Bacillati</taxon>
        <taxon>Bacillota</taxon>
        <taxon>Clostridia</taxon>
        <taxon>Lachnospirales</taxon>
        <taxon>Lachnospiraceae</taxon>
        <taxon>Enterocloster</taxon>
    </lineage>
</organism>
<dbReference type="EMBL" id="JAKNGE010000001">
    <property type="protein sequence ID" value="MCG4744025.1"/>
    <property type="molecule type" value="Genomic_DNA"/>
</dbReference>
<dbReference type="Proteomes" id="UP000669239">
    <property type="component" value="Unassembled WGS sequence"/>
</dbReference>
<feature type="domain" description="LexA repressor DNA-binding" evidence="2">
    <location>
        <begin position="5"/>
        <end position="62"/>
    </location>
</feature>
<name>A0AAW5BPP0_9FIRM</name>
<dbReference type="Gene3D" id="1.10.10.10">
    <property type="entry name" value="Winged helix-like DNA-binding domain superfamily/Winged helix DNA-binding domain"/>
    <property type="match status" value="1"/>
</dbReference>
<gene>
    <name evidence="4" type="ORF">G5B36_06375</name>
    <name evidence="3" type="ORF">L0N08_01200</name>
</gene>
<dbReference type="InterPro" id="IPR006199">
    <property type="entry name" value="LexA_DNA-bd_dom"/>
</dbReference>
<dbReference type="EMBL" id="JAAITT010000007">
    <property type="protein sequence ID" value="NSJ48323.1"/>
    <property type="molecule type" value="Genomic_DNA"/>
</dbReference>
<dbReference type="RefSeq" id="WP_118710633.1">
    <property type="nucleotide sequence ID" value="NZ_JAAITT010000007.1"/>
</dbReference>